<evidence type="ECO:0000256" key="1">
    <source>
        <dbReference type="SAM" id="MobiDB-lite"/>
    </source>
</evidence>
<feature type="compositionally biased region" description="Basic and acidic residues" evidence="1">
    <location>
        <begin position="349"/>
        <end position="370"/>
    </location>
</feature>
<feature type="region of interest" description="Disordered" evidence="1">
    <location>
        <begin position="572"/>
        <end position="630"/>
    </location>
</feature>
<feature type="compositionally biased region" description="Polar residues" evidence="1">
    <location>
        <begin position="482"/>
        <end position="494"/>
    </location>
</feature>
<keyword evidence="3" id="KW-1185">Reference proteome</keyword>
<dbReference type="Proteomes" id="UP001153712">
    <property type="component" value="Chromosome 15"/>
</dbReference>
<name>A0A9N9XN66_PHYSR</name>
<feature type="compositionally biased region" description="Basic and acidic residues" evidence="1">
    <location>
        <begin position="1392"/>
        <end position="1409"/>
    </location>
</feature>
<feature type="compositionally biased region" description="Basic residues" evidence="1">
    <location>
        <begin position="1299"/>
        <end position="1308"/>
    </location>
</feature>
<feature type="region of interest" description="Disordered" evidence="1">
    <location>
        <begin position="1259"/>
        <end position="1308"/>
    </location>
</feature>
<feature type="region of interest" description="Disordered" evidence="1">
    <location>
        <begin position="1111"/>
        <end position="1154"/>
    </location>
</feature>
<sequence>MYKLIITEFSCKIGEFNRMIRSIKGRNTRLKKSISYRTKSTNNQDIKYILQPTTPVKILMLSTSLRKNLHLFSPINQKRFINTIAKGNFPGARGKVLTTKQPVCKCSFCTQYQKFYWNSSKLIDVNKELMLENEIAYFKKSITYLQEQIFSFFNEQIAVEEALTAIDDSVLNCSSSRKEDNKPKKLEGNNEKKIPAQMCAKKNRKVTDHSNQEKKILAQESAKRKAKARKYFSTKINRIAQPDLHREKPPKFVISKYKFISTEKQIKKPKMKPIKLQNNPITNRNVAPQKLNDILTTIRIAFDLIKKIGENKIRDIKRQIKKIQAKIFQRNEDLEETDELKKDNVMQMKKEDGATEDVVKEEQNKDEGTKKNTQQLNEKPHIEKIRTDLKTAIESNYRETFGNTFKKKSEMIEDAKKTAKSKKDLKGFDEVTTKHKCLITLRSMKQDIKKREPNENRMYNLKNHFGFNMTKNESNLGEKSKSNVTLKSTKSAETPQKEPDTIKSETSTGQKSPIEKSAKSDTAIQTAKTPEIDNNQSTQNQNLKPPFDKDSLIPEETKSTLTIKSFYQEDADDQYKRSENVESACRCQKKGNPDDKPGVPERTKSILTLNSFKQDPRTQQGEEKPKTDIEQKDLLEQINKEIQASNESKSSVIDYKATSMKGIIDELNNDILQRLKPENNRKAATDVKKSASKTKQSKINTEVKLDGIRDDLDKEICNKYASKITNKSSITSEGLSIDGDTPEVSSKPENETRNKPTINAISNETKMPDDIKTLKDDAMEPQTLSKKLKDHLSQSVEENPDYLDRTLDEMQKKKSSSTPTNWLVSKKIFSGEVAKNNKKEDDLSLLQKLNARRMIVDKLDVVKMKQDMLNDLRYEQNPAERLMKMQGSEDNIEDKLERPSITPQPNPPPKKEDERKRKAPPAAPKNSMILPPRNTHDNPKLESRMRSKLPVEESDKDLMKQAKDVDKPQEETSGDGIKRALQKGNENIIKEMDEAKAGEAFEFQKVEHKNTVLLLPKGDPKSPDKKNILNNINIDAIEELEIQYKDGSDKNLIKIAEEMDKVKNKEKDDFLSKNPPKMETMEGSIKAVVTPTRGNLASSYQLEGVFKIHKTISTPDNNSPTSTKPDPKKNWSNPNQLKGSLNIKDQGQKKTNPVKKYSDLAGNKLHDNSIITCEQPDSLVEETVGIKKINNSCLLNEDGISNQVVMCSKKDDDKSNKNNKKDNKNKRNKFFNKPESFHKEKKSDRLIPKLIKRRGSIIVKEQQPKKSRPTLTVVYTKKNRRRKLDNRQTNKKRKEEIRRKRKSRVRKRRRNVILFMLKDELKKSEQERFKAPAQPVKKSVTPEEQIEQTLSKYKFKTPTEVANDFSGVPMSDMERNRQKRSENMKKRSFYRNLDKRIFSKGKANRDKSVKVGGKGSNRQQGVVKEGTSDGKSNAVMTEDEEDNSDEPKSVHK</sequence>
<evidence type="ECO:0000313" key="2">
    <source>
        <dbReference type="EMBL" id="CAG9858006.1"/>
    </source>
</evidence>
<evidence type="ECO:0000313" key="3">
    <source>
        <dbReference type="Proteomes" id="UP001153712"/>
    </source>
</evidence>
<feature type="compositionally biased region" description="Basic and acidic residues" evidence="1">
    <location>
        <begin position="766"/>
        <end position="778"/>
    </location>
</feature>
<feature type="compositionally biased region" description="Basic and acidic residues" evidence="1">
    <location>
        <begin position="1285"/>
        <end position="1298"/>
    </location>
</feature>
<feature type="compositionally biased region" description="Polar residues" evidence="1">
    <location>
        <begin position="520"/>
        <end position="543"/>
    </location>
</feature>
<feature type="compositionally biased region" description="Basic and acidic residues" evidence="1">
    <location>
        <begin position="1208"/>
        <end position="1222"/>
    </location>
</feature>
<feature type="region of interest" description="Disordered" evidence="1">
    <location>
        <begin position="874"/>
        <end position="981"/>
    </location>
</feature>
<reference evidence="2" key="1">
    <citation type="submission" date="2022-01" db="EMBL/GenBank/DDBJ databases">
        <authorList>
            <person name="King R."/>
        </authorList>
    </citation>
    <scope>NUCLEOTIDE SEQUENCE</scope>
</reference>
<feature type="region of interest" description="Disordered" evidence="1">
    <location>
        <begin position="1362"/>
        <end position="1452"/>
    </location>
</feature>
<protein>
    <submittedName>
        <fullName evidence="2">Uncharacterized protein</fullName>
    </submittedName>
</protein>
<feature type="region of interest" description="Disordered" evidence="1">
    <location>
        <begin position="675"/>
        <end position="698"/>
    </location>
</feature>
<feature type="compositionally biased region" description="Basic and acidic residues" evidence="1">
    <location>
        <begin position="614"/>
        <end position="630"/>
    </location>
</feature>
<feature type="compositionally biased region" description="Basic and acidic residues" evidence="1">
    <location>
        <begin position="591"/>
        <end position="604"/>
    </location>
</feature>
<proteinExistence type="predicted"/>
<feature type="compositionally biased region" description="Basic and acidic residues" evidence="1">
    <location>
        <begin position="546"/>
        <end position="558"/>
    </location>
</feature>
<organism evidence="2 3">
    <name type="scientific">Phyllotreta striolata</name>
    <name type="common">Striped flea beetle</name>
    <name type="synonym">Crioceris striolata</name>
    <dbReference type="NCBI Taxonomy" id="444603"/>
    <lineage>
        <taxon>Eukaryota</taxon>
        <taxon>Metazoa</taxon>
        <taxon>Ecdysozoa</taxon>
        <taxon>Arthropoda</taxon>
        <taxon>Hexapoda</taxon>
        <taxon>Insecta</taxon>
        <taxon>Pterygota</taxon>
        <taxon>Neoptera</taxon>
        <taxon>Endopterygota</taxon>
        <taxon>Coleoptera</taxon>
        <taxon>Polyphaga</taxon>
        <taxon>Cucujiformia</taxon>
        <taxon>Chrysomeloidea</taxon>
        <taxon>Chrysomelidae</taxon>
        <taxon>Galerucinae</taxon>
        <taxon>Alticini</taxon>
        <taxon>Phyllotreta</taxon>
    </lineage>
</organism>
<accession>A0A9N9XN66</accession>
<feature type="region of interest" description="Disordered" evidence="1">
    <location>
        <begin position="467"/>
        <end position="560"/>
    </location>
</feature>
<feature type="region of interest" description="Disordered" evidence="1">
    <location>
        <begin position="729"/>
        <end position="802"/>
    </location>
</feature>
<feature type="compositionally biased region" description="Polar residues" evidence="1">
    <location>
        <begin position="755"/>
        <end position="765"/>
    </location>
</feature>
<feature type="region of interest" description="Disordered" evidence="1">
    <location>
        <begin position="349"/>
        <end position="375"/>
    </location>
</feature>
<feature type="compositionally biased region" description="Basic and acidic residues" evidence="1">
    <location>
        <begin position="675"/>
        <end position="689"/>
    </location>
</feature>
<gene>
    <name evidence="2" type="ORF">PHYEVI_LOCUS4399</name>
</gene>
<feature type="region of interest" description="Disordered" evidence="1">
    <location>
        <begin position="1207"/>
        <end position="1243"/>
    </location>
</feature>
<feature type="compositionally biased region" description="Polar residues" evidence="1">
    <location>
        <begin position="1111"/>
        <end position="1151"/>
    </location>
</feature>
<dbReference type="EMBL" id="OU900108">
    <property type="protein sequence ID" value="CAG9858006.1"/>
    <property type="molecule type" value="Genomic_DNA"/>
</dbReference>
<feature type="compositionally biased region" description="Basic and acidic residues" evidence="1">
    <location>
        <begin position="1372"/>
        <end position="1385"/>
    </location>
</feature>
<feature type="compositionally biased region" description="Basic and acidic residues" evidence="1">
    <location>
        <begin position="934"/>
        <end position="970"/>
    </location>
</feature>
<dbReference type="OrthoDB" id="10685315at2759"/>